<accession>A0A6V7W3S2</accession>
<reference evidence="2 3" key="1">
    <citation type="submission" date="2020-08" db="EMBL/GenBank/DDBJ databases">
        <authorList>
            <person name="Koutsovoulos G."/>
            <person name="Danchin GJ E."/>
        </authorList>
    </citation>
    <scope>NUCLEOTIDE SEQUENCE [LARGE SCALE GENOMIC DNA]</scope>
</reference>
<comment type="caution">
    <text evidence="2">The sequence shown here is derived from an EMBL/GenBank/DDBJ whole genome shotgun (WGS) entry which is preliminary data.</text>
</comment>
<evidence type="ECO:0000313" key="3">
    <source>
        <dbReference type="Proteomes" id="UP000580250"/>
    </source>
</evidence>
<dbReference type="OrthoDB" id="10377907at2759"/>
<evidence type="ECO:0000256" key="1">
    <source>
        <dbReference type="SAM" id="SignalP"/>
    </source>
</evidence>
<dbReference type="AlphaFoldDB" id="A0A6V7W3S2"/>
<feature type="chain" id="PRO_5028332884" evidence="1">
    <location>
        <begin position="22"/>
        <end position="331"/>
    </location>
</feature>
<protein>
    <submittedName>
        <fullName evidence="2">Uncharacterized protein</fullName>
    </submittedName>
</protein>
<organism evidence="2 3">
    <name type="scientific">Meloidogyne enterolobii</name>
    <name type="common">Root-knot nematode worm</name>
    <name type="synonym">Meloidogyne mayaguensis</name>
    <dbReference type="NCBI Taxonomy" id="390850"/>
    <lineage>
        <taxon>Eukaryota</taxon>
        <taxon>Metazoa</taxon>
        <taxon>Ecdysozoa</taxon>
        <taxon>Nematoda</taxon>
        <taxon>Chromadorea</taxon>
        <taxon>Rhabditida</taxon>
        <taxon>Tylenchina</taxon>
        <taxon>Tylenchomorpha</taxon>
        <taxon>Tylenchoidea</taxon>
        <taxon>Meloidogynidae</taxon>
        <taxon>Meloidogyninae</taxon>
        <taxon>Meloidogyne</taxon>
    </lineage>
</organism>
<proteinExistence type="predicted"/>
<keyword evidence="1" id="KW-0732">Signal</keyword>
<gene>
    <name evidence="2" type="ORF">MENT_LOCUS33935</name>
</gene>
<dbReference type="EMBL" id="CAJEWN010000410">
    <property type="protein sequence ID" value="CAD2181773.1"/>
    <property type="molecule type" value="Genomic_DNA"/>
</dbReference>
<evidence type="ECO:0000313" key="2">
    <source>
        <dbReference type="EMBL" id="CAD2181773.1"/>
    </source>
</evidence>
<feature type="signal peptide" evidence="1">
    <location>
        <begin position="1"/>
        <end position="21"/>
    </location>
</feature>
<sequence>MDFNFSFVIILMLMDVLLINSLSPPITPPTDPKKLEPKPSLKDEIKGIQYGFDEKDEPRHFQFRKDIEANYKGKSGYVCKTYKNGVYCGCVIRGKLPEKFNLPIPDMDCAQDFWKIASMAMCGNGYFDQMKLCALTNFFDDQKPENVPKDNRHKKMLVLLDGCATCSGGGTITGLRITHLEEAGGFFSKCDEMKEFEAFSVSDLSINIPASNKVDGNSASFTIPAILTHRVCNNIFYENIAKDSYVNVKLHIDYECGGSKAKKVVDLPSIDLKSFKNRVSEIRGLWINLDGGNTKQYVREGLDFKIEDKMAGSWTDPNLDCWTKNEICKLK</sequence>
<dbReference type="Proteomes" id="UP000580250">
    <property type="component" value="Unassembled WGS sequence"/>
</dbReference>
<name>A0A6V7W3S2_MELEN</name>